<keyword evidence="1" id="KW-0812">Transmembrane</keyword>
<dbReference type="Proteomes" id="UP000694501">
    <property type="component" value="Unassembled WGS sequence"/>
</dbReference>
<comment type="caution">
    <text evidence="2">The sequence shown here is derived from an EMBL/GenBank/DDBJ whole genome shotgun (WGS) entry which is preliminary data.</text>
</comment>
<evidence type="ECO:0000256" key="1">
    <source>
        <dbReference type="SAM" id="Phobius"/>
    </source>
</evidence>
<dbReference type="AlphaFoldDB" id="A0A949N9E9"/>
<feature type="transmembrane region" description="Helical" evidence="1">
    <location>
        <begin position="69"/>
        <end position="90"/>
    </location>
</feature>
<dbReference type="RefSeq" id="WP_211041438.1">
    <property type="nucleotide sequence ID" value="NZ_JAELVF020000001.1"/>
</dbReference>
<gene>
    <name evidence="2" type="ORF">JGS22_014805</name>
</gene>
<organism evidence="2 3">
    <name type="scientific">Streptomyces tardus</name>
    <dbReference type="NCBI Taxonomy" id="2780544"/>
    <lineage>
        <taxon>Bacteria</taxon>
        <taxon>Bacillati</taxon>
        <taxon>Actinomycetota</taxon>
        <taxon>Actinomycetes</taxon>
        <taxon>Kitasatosporales</taxon>
        <taxon>Streptomycetaceae</taxon>
        <taxon>Streptomyces</taxon>
    </lineage>
</organism>
<feature type="transmembrane region" description="Helical" evidence="1">
    <location>
        <begin position="6"/>
        <end position="29"/>
    </location>
</feature>
<reference evidence="2" key="1">
    <citation type="submission" date="2021-06" db="EMBL/GenBank/DDBJ databases">
        <title>Sequencing of actinobacteria type strains.</title>
        <authorList>
            <person name="Nguyen G.-S."/>
            <person name="Wentzel A."/>
        </authorList>
    </citation>
    <scope>NUCLEOTIDE SEQUENCE</scope>
    <source>
        <strain evidence="2">P38-E01</strain>
    </source>
</reference>
<protein>
    <submittedName>
        <fullName evidence="2">DUF1449 domain-containing protein</fullName>
    </submittedName>
</protein>
<sequence length="217" mass="22704">MSEFFAAALAFPAVLFSFALVVVVVYWLFVLVGAAEVDALDGGEGVSSDGSGTGFAGAFAALRLEGVPVAVVLSLLIAIAWFVSLAGSALFDNPVLRVLVLPVALFASWSLTWAMIRPLRHLSRGEVGVSRSEFVGRVCVVRTSWVDSRFGQAEVAGDDGSTAIIQVRYEDGVGVGVAAADGLVAGSTALIFDYDDEGEFFRVAPFDAALDPNRPPG</sequence>
<evidence type="ECO:0000313" key="3">
    <source>
        <dbReference type="Proteomes" id="UP000694501"/>
    </source>
</evidence>
<evidence type="ECO:0000313" key="2">
    <source>
        <dbReference type="EMBL" id="MBU7598848.1"/>
    </source>
</evidence>
<dbReference type="EMBL" id="JAELVF020000001">
    <property type="protein sequence ID" value="MBU7598848.1"/>
    <property type="molecule type" value="Genomic_DNA"/>
</dbReference>
<accession>A0A949N9E9</accession>
<keyword evidence="1" id="KW-0472">Membrane</keyword>
<proteinExistence type="predicted"/>
<keyword evidence="3" id="KW-1185">Reference proteome</keyword>
<feature type="transmembrane region" description="Helical" evidence="1">
    <location>
        <begin position="96"/>
        <end position="116"/>
    </location>
</feature>
<keyword evidence="1" id="KW-1133">Transmembrane helix</keyword>
<name>A0A949N9E9_9ACTN</name>